<reference evidence="3" key="3">
    <citation type="submission" date="2025-09" db="UniProtKB">
        <authorList>
            <consortium name="Ensembl"/>
        </authorList>
    </citation>
    <scope>IDENTIFICATION</scope>
</reference>
<dbReference type="GeneTree" id="ENSGT00940000167358"/>
<feature type="domain" description="PP1-binding" evidence="2">
    <location>
        <begin position="202"/>
        <end position="251"/>
    </location>
</feature>
<feature type="compositionally biased region" description="Polar residues" evidence="1">
    <location>
        <begin position="328"/>
        <end position="355"/>
    </location>
</feature>
<feature type="region of interest" description="Disordered" evidence="1">
    <location>
        <begin position="1"/>
        <end position="31"/>
    </location>
</feature>
<organism evidence="3 4">
    <name type="scientific">Cynoglossus semilaevis</name>
    <name type="common">Tongue sole</name>
    <dbReference type="NCBI Taxonomy" id="244447"/>
    <lineage>
        <taxon>Eukaryota</taxon>
        <taxon>Metazoa</taxon>
        <taxon>Chordata</taxon>
        <taxon>Craniata</taxon>
        <taxon>Vertebrata</taxon>
        <taxon>Euteleostomi</taxon>
        <taxon>Actinopterygii</taxon>
        <taxon>Neopterygii</taxon>
        <taxon>Teleostei</taxon>
        <taxon>Neoteleostei</taxon>
        <taxon>Acanthomorphata</taxon>
        <taxon>Carangaria</taxon>
        <taxon>Pleuronectiformes</taxon>
        <taxon>Pleuronectoidei</taxon>
        <taxon>Cynoglossidae</taxon>
        <taxon>Cynoglossinae</taxon>
        <taxon>Cynoglossus</taxon>
    </lineage>
</organism>
<dbReference type="KEGG" id="csem:103398072"/>
<dbReference type="InParanoid" id="A0A3P8VST0"/>
<evidence type="ECO:0000313" key="4">
    <source>
        <dbReference type="Proteomes" id="UP000265120"/>
    </source>
</evidence>
<feature type="region of interest" description="Disordered" evidence="1">
    <location>
        <begin position="658"/>
        <end position="723"/>
    </location>
</feature>
<sequence>MPGDEMSAANSEGDKKVTMSHPDFDNSSTPAHFSELSPCHFGISSQSFIPTLLTSKDNPAKIKARRRRSTIGVRGSPETNTLIRFMAQQRMKTPPTPATLTLRQKIASFQNLMDLEEKEVYELTPKQERTRDDNGKENHPPSETPPSPVHLKEKELLPTQSSVPPPHEDPVFPLLTPCRPSVSGIRSSGDEDSSGTSPVRKKEKKVHFGGLLSPELFDKNLPPSTPLQKGGTPFRAPTPARGLTLQSVLKKSGRSETPRTCGRPDLSSLIELSASPSLMLPHRSRVTFEDEGERTDVEEEEEVKIVLPSTKEIFAVMSSDAECLDFQPSSVNSASGEEVSFQTESGSDVITSSGTRDAAAPVTSGRKRARKNDSVRRSTRSSARAACGKMKIVLPSTKEIFAVMSSDAECLDFQPSSVNSASGEEVSFQTESDSDVITSCGTRDAAAPVTSGRKRAKKNDSVRRSTRSSARAACGKMKKSSAGSCRWSRGVDRSLYGSREYASKNPTLSPITERHSSGAEAAASSETDLTAQIARSVEDPTPPVVVQTSDNCVQPPDSAKKRRARAADSDLLGVEQSEDQSSSQQSSAKQTLVNSDLTSDPEPAEESEPLHSPPLAGNEVEQEPERDMRGNNNSSNSDSAPSQVDFYFEDVFKHVASRRQRSVRRSLRNQSNVVSDNSDVGLAWLPWTPSQSSRSLRRKSSRRLVGASLTNQTSASEETQETV</sequence>
<reference evidence="3 4" key="1">
    <citation type="journal article" date="2014" name="Nat. Genet.">
        <title>Whole-genome sequence of a flatfish provides insights into ZW sex chromosome evolution and adaptation to a benthic lifestyle.</title>
        <authorList>
            <person name="Chen S."/>
            <person name="Zhang G."/>
            <person name="Shao C."/>
            <person name="Huang Q."/>
            <person name="Liu G."/>
            <person name="Zhang P."/>
            <person name="Song W."/>
            <person name="An N."/>
            <person name="Chalopin D."/>
            <person name="Volff J.N."/>
            <person name="Hong Y."/>
            <person name="Li Q."/>
            <person name="Sha Z."/>
            <person name="Zhou H."/>
            <person name="Xie M."/>
            <person name="Yu Q."/>
            <person name="Liu Y."/>
            <person name="Xiang H."/>
            <person name="Wang N."/>
            <person name="Wu K."/>
            <person name="Yang C."/>
            <person name="Zhou Q."/>
            <person name="Liao X."/>
            <person name="Yang L."/>
            <person name="Hu Q."/>
            <person name="Zhang J."/>
            <person name="Meng L."/>
            <person name="Jin L."/>
            <person name="Tian Y."/>
            <person name="Lian J."/>
            <person name="Yang J."/>
            <person name="Miao G."/>
            <person name="Liu S."/>
            <person name="Liang Z."/>
            <person name="Yan F."/>
            <person name="Li Y."/>
            <person name="Sun B."/>
            <person name="Zhang H."/>
            <person name="Zhang J."/>
            <person name="Zhu Y."/>
            <person name="Du M."/>
            <person name="Zhao Y."/>
            <person name="Schartl M."/>
            <person name="Tang Q."/>
            <person name="Wang J."/>
        </authorList>
    </citation>
    <scope>NUCLEOTIDE SEQUENCE</scope>
</reference>
<evidence type="ECO:0000256" key="1">
    <source>
        <dbReference type="SAM" id="MobiDB-lite"/>
    </source>
</evidence>
<feature type="compositionally biased region" description="Polar residues" evidence="1">
    <location>
        <begin position="708"/>
        <end position="717"/>
    </location>
</feature>
<dbReference type="Pfam" id="PF15276">
    <property type="entry name" value="PP1_bind"/>
    <property type="match status" value="1"/>
</dbReference>
<dbReference type="InterPro" id="IPR029334">
    <property type="entry name" value="PP1-bd"/>
</dbReference>
<feature type="compositionally biased region" description="Polar residues" evidence="1">
    <location>
        <begin position="416"/>
        <end position="441"/>
    </location>
</feature>
<dbReference type="STRING" id="244447.ENSCSEP00000018268"/>
<accession>A0A3P8VST0</accession>
<dbReference type="Proteomes" id="UP000265120">
    <property type="component" value="Chromosome Z"/>
</dbReference>
<feature type="region of interest" description="Disordered" evidence="1">
    <location>
        <begin position="416"/>
        <end position="642"/>
    </location>
</feature>
<name>A0A3P8VST0_CYNSE</name>
<reference evidence="3" key="2">
    <citation type="submission" date="2025-08" db="UniProtKB">
        <authorList>
            <consortium name="Ensembl"/>
        </authorList>
    </citation>
    <scope>IDENTIFICATION</scope>
</reference>
<dbReference type="OMA" id="SIVCIND"/>
<evidence type="ECO:0000259" key="2">
    <source>
        <dbReference type="Pfam" id="PF15276"/>
    </source>
</evidence>
<dbReference type="CTD" id="157313"/>
<dbReference type="FunCoup" id="A0A3P8VST0">
    <property type="interactions" value="821"/>
</dbReference>
<dbReference type="RefSeq" id="XP_016898315.1">
    <property type="nucleotide sequence ID" value="XM_017042826.2"/>
</dbReference>
<keyword evidence="4" id="KW-1185">Reference proteome</keyword>
<feature type="compositionally biased region" description="Basic residues" evidence="1">
    <location>
        <begin position="658"/>
        <end position="667"/>
    </location>
</feature>
<feature type="region of interest" description="Disordered" evidence="1">
    <location>
        <begin position="328"/>
        <end position="384"/>
    </location>
</feature>
<protein>
    <submittedName>
        <fullName evidence="3">Cell division cycle-associated protein 2-like</fullName>
    </submittedName>
</protein>
<dbReference type="RefSeq" id="XP_008334784.1">
    <property type="nucleotide sequence ID" value="XM_008336562.3"/>
</dbReference>
<evidence type="ECO:0000313" key="3">
    <source>
        <dbReference type="Ensembl" id="ENSCSEP00000018268.1"/>
    </source>
</evidence>
<dbReference type="Ensembl" id="ENSCSET00000018491.1">
    <property type="protein sequence ID" value="ENSCSEP00000018268.1"/>
    <property type="gene ID" value="ENSCSEG00000011724.1"/>
</dbReference>
<feature type="compositionally biased region" description="Basic and acidic residues" evidence="1">
    <location>
        <begin position="122"/>
        <end position="140"/>
    </location>
</feature>
<feature type="compositionally biased region" description="Polar residues" evidence="1">
    <location>
        <begin position="588"/>
        <end position="598"/>
    </location>
</feature>
<dbReference type="GeneID" id="103398072"/>
<dbReference type="OrthoDB" id="9947694at2759"/>
<proteinExistence type="predicted"/>
<feature type="compositionally biased region" description="Acidic residues" evidence="1">
    <location>
        <begin position="289"/>
        <end position="302"/>
    </location>
</feature>
<feature type="region of interest" description="Disordered" evidence="1">
    <location>
        <begin position="122"/>
        <end position="242"/>
    </location>
</feature>
<dbReference type="AlphaFoldDB" id="A0A3P8VST0"/>
<feature type="region of interest" description="Disordered" evidence="1">
    <location>
        <begin position="282"/>
        <end position="303"/>
    </location>
</feature>
<dbReference type="RefSeq" id="XP_016898314.1">
    <property type="nucleotide sequence ID" value="XM_017042825.2"/>
</dbReference>